<accession>A0ABV5EEB3</accession>
<gene>
    <name evidence="2" type="ORF">VSS16_21040</name>
</gene>
<dbReference type="EMBL" id="JAYMRP010000018">
    <property type="protein sequence ID" value="MFB8775189.1"/>
    <property type="molecule type" value="Genomic_DNA"/>
</dbReference>
<dbReference type="Proteomes" id="UP001585080">
    <property type="component" value="Unassembled WGS sequence"/>
</dbReference>
<name>A0ABV5EEB3_9ACTN</name>
<protein>
    <recommendedName>
        <fullName evidence="4">ABC transporter permease</fullName>
    </recommendedName>
</protein>
<evidence type="ECO:0000313" key="2">
    <source>
        <dbReference type="EMBL" id="MFB8775189.1"/>
    </source>
</evidence>
<sequence>MLLLLVLAGAAADASAATAGGTAHFAATVAALLGHFAASTLLEPARLDGDDVRRAAWSARPYERVALAHALVPTLALAATGGLLSLPLAVFHLRRPPSSPSPPPPSSSPPAC</sequence>
<evidence type="ECO:0000313" key="3">
    <source>
        <dbReference type="Proteomes" id="UP001585080"/>
    </source>
</evidence>
<keyword evidence="1" id="KW-0732">Signal</keyword>
<organism evidence="2 3">
    <name type="scientific">Streptomyces broussonetiae</name>
    <dbReference type="NCBI Taxonomy" id="2686304"/>
    <lineage>
        <taxon>Bacteria</taxon>
        <taxon>Bacillati</taxon>
        <taxon>Actinomycetota</taxon>
        <taxon>Actinomycetes</taxon>
        <taxon>Kitasatosporales</taxon>
        <taxon>Streptomycetaceae</taxon>
        <taxon>Streptomyces</taxon>
    </lineage>
</organism>
<proteinExistence type="predicted"/>
<evidence type="ECO:0008006" key="4">
    <source>
        <dbReference type="Google" id="ProtNLM"/>
    </source>
</evidence>
<comment type="caution">
    <text evidence="2">The sequence shown here is derived from an EMBL/GenBank/DDBJ whole genome shotgun (WGS) entry which is preliminary data.</text>
</comment>
<evidence type="ECO:0000256" key="1">
    <source>
        <dbReference type="SAM" id="SignalP"/>
    </source>
</evidence>
<feature type="chain" id="PRO_5046083469" description="ABC transporter permease" evidence="1">
    <location>
        <begin position="20"/>
        <end position="112"/>
    </location>
</feature>
<keyword evidence="3" id="KW-1185">Reference proteome</keyword>
<reference evidence="2 3" key="1">
    <citation type="submission" date="2024-01" db="EMBL/GenBank/DDBJ databases">
        <title>Genome mining of biosynthetic gene clusters to explore secondary metabolites of Streptomyces sp.</title>
        <authorList>
            <person name="Baig A."/>
            <person name="Ajitkumar Shintre N."/>
            <person name="Kumar H."/>
            <person name="Anbarasu A."/>
            <person name="Ramaiah S."/>
        </authorList>
    </citation>
    <scope>NUCLEOTIDE SEQUENCE [LARGE SCALE GENOMIC DNA]</scope>
    <source>
        <strain evidence="2 3">A57</strain>
    </source>
</reference>
<feature type="signal peptide" evidence="1">
    <location>
        <begin position="1"/>
        <end position="19"/>
    </location>
</feature>